<keyword evidence="4" id="KW-1185">Reference proteome</keyword>
<dbReference type="Proteomes" id="UP000037460">
    <property type="component" value="Unassembled WGS sequence"/>
</dbReference>
<dbReference type="GO" id="GO:0042995">
    <property type="term" value="C:cell projection"/>
    <property type="evidence" value="ECO:0007669"/>
    <property type="project" value="UniProtKB-SubCell"/>
</dbReference>
<comment type="subcellular location">
    <subcellularLocation>
        <location evidence="1">Cell projection</location>
    </subcellularLocation>
</comment>
<organism evidence="3 4">
    <name type="scientific">Chrysochromulina tobinii</name>
    <dbReference type="NCBI Taxonomy" id="1460289"/>
    <lineage>
        <taxon>Eukaryota</taxon>
        <taxon>Haptista</taxon>
        <taxon>Haptophyta</taxon>
        <taxon>Prymnesiophyceae</taxon>
        <taxon>Prymnesiales</taxon>
        <taxon>Chrysochromulinaceae</taxon>
        <taxon>Chrysochromulina</taxon>
    </lineage>
</organism>
<dbReference type="PANTHER" id="PTHR46613">
    <property type="entry name" value="RADIAL SPOKE HEAD 10 HOMOLOG B-RELATED"/>
    <property type="match status" value="1"/>
</dbReference>
<protein>
    <submittedName>
        <fullName evidence="3">Uncharacterized protein</fullName>
    </submittedName>
</protein>
<evidence type="ECO:0000256" key="2">
    <source>
        <dbReference type="ARBA" id="ARBA00023273"/>
    </source>
</evidence>
<keyword evidence="2" id="KW-0966">Cell projection</keyword>
<evidence type="ECO:0000313" key="4">
    <source>
        <dbReference type="Proteomes" id="UP000037460"/>
    </source>
</evidence>
<dbReference type="EMBL" id="JWZX01003270">
    <property type="protein sequence ID" value="KOO22536.1"/>
    <property type="molecule type" value="Genomic_DNA"/>
</dbReference>
<comment type="caution">
    <text evidence="3">The sequence shown here is derived from an EMBL/GenBank/DDBJ whole genome shotgun (WGS) entry which is preliminary data.</text>
</comment>
<sequence>MVDPTPIVKGVPLPRRHSNLSWLDAKGAFVTCQSADDADDDAQMMTFDEFVVCLGLCGHIKYEEITEMSLPQRVDGIIANYLGEKDEHAVITEAVAPPMERFTPPSLSSGVDSRWLATWQKMDLSHVFGFPAWEKEVYGLLEGSIKELRSIFTQYSKVGTAGSSSAHAAETMQQSELINLALDCGIASEAFPMARVIGIFEHADQEDALGMSMPKPAKGEKRAKKAGDGNLELHEFLTVVVMLAFQRANPRFGEVGYTDAAAVANPLPGCLEALLRKSLLQSAKRDGVASVKAAINDDPDVQVALWSYKANLAKRWKLLTQGEKVLSMDAFLENLFDRGIIRDQMVAPTSAVVGATPPAVHLNLSLLDAKGAFVTAQKDENKQPGQARTTVDYDEWIVSLALCGHIKYEEVGAMSLAQRVSGLMANYMGEKNEVDVLTEVLMPKIERFTGYGTAKPLPGQDLAAHSLFIESWKALDLSRVVGFPAWEKEVFLLLQPIFGQVADVFYSYAKAVGAGKGVASAKLDETLQQNELASLVRDTGLATDTFPLARVNTIYAQITPDDALTLPGFVTLLVMLAVARANPSLGTAGHENAVEVPLPGCLATLLTKHVLVGAKKAKQAELKAELKTKLDLKSLFSSSRGPLRTTFEAACRAREKSRSLFGSLVMSCPTLVAEMKERKVIGARMVSPASGGADVEAQLAVSDVERAFVSCQRGDGGDEGNSTIDFEEFLLCLALCGAVKYQEVTEMSNEVKVATLVATYLGQKEEVAATQVAATSVAAARVDLSRVEGLPGQSAAEHEKWIATWRKMDLSTLFGFPAWERDVFDVLHAAFVDLLNLFEYYSYCGDEAGGAAASTMQQTELVDLALDCGLATKDFPMTRIVSLFDVVNRSRGATDSDLELHEFLELMTALAFARANPKFDPKARGGAPTVALPEALAALVDSQLSRTSHLERVRPKLGALLADVPTTAVLRVHEVALRSFFADAVPARDGLMSERAFLQQLSSVGLMKGVIVKLPPPIGGEARCDLTWLDASAAYQACVPSELGMPVKEYAKCLALCGMLKYQHCSPMTIVQQVAGFLANLAGRMDEHEVLRTSLSSAAAQSPRSTIP</sequence>
<accession>A0A0M0J7I0</accession>
<name>A0A0M0J7I0_9EUKA</name>
<evidence type="ECO:0000256" key="1">
    <source>
        <dbReference type="ARBA" id="ARBA00004316"/>
    </source>
</evidence>
<evidence type="ECO:0000313" key="3">
    <source>
        <dbReference type="EMBL" id="KOO22536.1"/>
    </source>
</evidence>
<dbReference type="PANTHER" id="PTHR46613:SF1">
    <property type="entry name" value="RADIAL SPOKE HEAD 10 HOMOLOG B-RELATED"/>
    <property type="match status" value="1"/>
</dbReference>
<reference evidence="4" key="1">
    <citation type="journal article" date="2015" name="PLoS Genet.">
        <title>Genome Sequence and Transcriptome Analyses of Chrysochromulina tobin: Metabolic Tools for Enhanced Algal Fitness in the Prominent Order Prymnesiales (Haptophyceae).</title>
        <authorList>
            <person name="Hovde B.T."/>
            <person name="Deodato C.R."/>
            <person name="Hunsperger H.M."/>
            <person name="Ryken S.A."/>
            <person name="Yost W."/>
            <person name="Jha R.K."/>
            <person name="Patterson J."/>
            <person name="Monnat R.J. Jr."/>
            <person name="Barlow S.B."/>
            <person name="Starkenburg S.R."/>
            <person name="Cattolico R.A."/>
        </authorList>
    </citation>
    <scope>NUCLEOTIDE SEQUENCE</scope>
    <source>
        <strain evidence="4">CCMP291</strain>
    </source>
</reference>
<proteinExistence type="predicted"/>
<dbReference type="AlphaFoldDB" id="A0A0M0J7I0"/>
<gene>
    <name evidence="3" type="ORF">Ctob_006009</name>
</gene>